<evidence type="ECO:0000256" key="8">
    <source>
        <dbReference type="SAM" id="MobiDB-lite"/>
    </source>
</evidence>
<dbReference type="SUPFAM" id="SSF56112">
    <property type="entry name" value="Protein kinase-like (PK-like)"/>
    <property type="match status" value="1"/>
</dbReference>
<feature type="compositionally biased region" description="Pro residues" evidence="8">
    <location>
        <begin position="272"/>
        <end position="281"/>
    </location>
</feature>
<feature type="domain" description="Protein kinase" evidence="9">
    <location>
        <begin position="12"/>
        <end position="271"/>
    </location>
</feature>
<evidence type="ECO:0000256" key="1">
    <source>
        <dbReference type="ARBA" id="ARBA00012513"/>
    </source>
</evidence>
<dbReference type="Gene3D" id="3.30.200.20">
    <property type="entry name" value="Phosphorylase Kinase, domain 1"/>
    <property type="match status" value="1"/>
</dbReference>
<evidence type="ECO:0000256" key="7">
    <source>
        <dbReference type="PROSITE-ProRule" id="PRU10141"/>
    </source>
</evidence>
<accession>A0ABW3YIN1</accession>
<dbReference type="EC" id="2.7.11.1" evidence="1"/>
<dbReference type="PROSITE" id="PS50011">
    <property type="entry name" value="PROTEIN_KINASE_DOM"/>
    <property type="match status" value="1"/>
</dbReference>
<feature type="compositionally biased region" description="Low complexity" evidence="8">
    <location>
        <begin position="437"/>
        <end position="455"/>
    </location>
</feature>
<dbReference type="PROSITE" id="PS00108">
    <property type="entry name" value="PROTEIN_KINASE_ST"/>
    <property type="match status" value="1"/>
</dbReference>
<dbReference type="PANTHER" id="PTHR43289:SF6">
    <property type="entry name" value="SERINE_THREONINE-PROTEIN KINASE NEKL-3"/>
    <property type="match status" value="1"/>
</dbReference>
<dbReference type="InterPro" id="IPR011009">
    <property type="entry name" value="Kinase-like_dom_sf"/>
</dbReference>
<dbReference type="SMART" id="SM00220">
    <property type="entry name" value="S_TKc"/>
    <property type="match status" value="1"/>
</dbReference>
<dbReference type="InterPro" id="IPR008271">
    <property type="entry name" value="Ser/Thr_kinase_AS"/>
</dbReference>
<evidence type="ECO:0000313" key="10">
    <source>
        <dbReference type="EMBL" id="MFD1323286.1"/>
    </source>
</evidence>
<evidence type="ECO:0000256" key="2">
    <source>
        <dbReference type="ARBA" id="ARBA00022527"/>
    </source>
</evidence>
<evidence type="ECO:0000256" key="3">
    <source>
        <dbReference type="ARBA" id="ARBA00022679"/>
    </source>
</evidence>
<keyword evidence="11" id="KW-1185">Reference proteome</keyword>
<keyword evidence="4 7" id="KW-0547">Nucleotide-binding</keyword>
<dbReference type="Pfam" id="PF00069">
    <property type="entry name" value="Pkinase"/>
    <property type="match status" value="1"/>
</dbReference>
<comment type="caution">
    <text evidence="10">The sequence shown here is derived from an EMBL/GenBank/DDBJ whole genome shotgun (WGS) entry which is preliminary data.</text>
</comment>
<feature type="compositionally biased region" description="Polar residues" evidence="8">
    <location>
        <begin position="289"/>
        <end position="298"/>
    </location>
</feature>
<dbReference type="PROSITE" id="PS00107">
    <property type="entry name" value="PROTEIN_KINASE_ATP"/>
    <property type="match status" value="1"/>
</dbReference>
<sequence length="618" mass="65900">MAVHQVLIARRYRLLHQVGSGGMGRVWLARDEMLHRDVAVKELRPPDWLTESERDELNLATLREARTAARLSHPNVVQIYDVVHADDKSWIVMEYVRSRSLHQVVTSTGPLPPRRTAEIGLAVLAALRAAHSAGVLHRDVKPHNVLVADDGRVVLTDFGLAKFDGGDGATTRPGLVLGSPQYVAPERAADGSSSVQSDLWSLGATLYTAVEGRAPYARPTAMATLTALATEGPDPMRLAGPLRPVLAGLLHRDPRRRLATGQVERLLREVVGPPPSGPATGPPSVTVPDVSTSPDSHRSLSISVFDELRVLSASFADGVPDLEELPATTDEVPTGTAGSVTASPPTGPSPQGRSRGTRWLAGALMPVAGLALGLGVAVHIGGWHDPTPPVGTERDGTADGGTPANLDRPAGTVGGRDSPGPDPTASGRQPTTSARRPGPFACTAPTGPAAATPVASVPPPPGERFALVSGWTWYTDPAGGFRIAVPAGWLRFTDGTTTCFQEPEGARVLSVDASVPPADDANDAVRYWHDEERRVRAGGGMSDYQQIGITPIDFYRGGAEWECRWTGARGEPVHTVRLLFSTSATRAYAVSWLTREFDWQVNRAYLPMLRQSFRPTTS</sequence>
<organism evidence="10 11">
    <name type="scientific">Micromonospora sonneratiae</name>
    <dbReference type="NCBI Taxonomy" id="1184706"/>
    <lineage>
        <taxon>Bacteria</taxon>
        <taxon>Bacillati</taxon>
        <taxon>Actinomycetota</taxon>
        <taxon>Actinomycetes</taxon>
        <taxon>Micromonosporales</taxon>
        <taxon>Micromonosporaceae</taxon>
        <taxon>Micromonospora</taxon>
    </lineage>
</organism>
<feature type="compositionally biased region" description="Polar residues" evidence="8">
    <location>
        <begin position="336"/>
        <end position="354"/>
    </location>
</feature>
<dbReference type="CDD" id="cd14014">
    <property type="entry name" value="STKc_PknB_like"/>
    <property type="match status" value="1"/>
</dbReference>
<feature type="binding site" evidence="7">
    <location>
        <position position="41"/>
    </location>
    <ligand>
        <name>ATP</name>
        <dbReference type="ChEBI" id="CHEBI:30616"/>
    </ligand>
</feature>
<evidence type="ECO:0000256" key="4">
    <source>
        <dbReference type="ARBA" id="ARBA00022741"/>
    </source>
</evidence>
<evidence type="ECO:0000256" key="6">
    <source>
        <dbReference type="ARBA" id="ARBA00022840"/>
    </source>
</evidence>
<dbReference type="InterPro" id="IPR000719">
    <property type="entry name" value="Prot_kinase_dom"/>
</dbReference>
<gene>
    <name evidence="10" type="ORF">ACFQ4H_19550</name>
</gene>
<evidence type="ECO:0000259" key="9">
    <source>
        <dbReference type="PROSITE" id="PS50011"/>
    </source>
</evidence>
<proteinExistence type="predicted"/>
<feature type="region of interest" description="Disordered" evidence="8">
    <location>
        <begin position="321"/>
        <end position="356"/>
    </location>
</feature>
<dbReference type="Gene3D" id="1.10.510.10">
    <property type="entry name" value="Transferase(Phosphotransferase) domain 1"/>
    <property type="match status" value="1"/>
</dbReference>
<feature type="region of interest" description="Disordered" evidence="8">
    <location>
        <begin position="385"/>
        <end position="459"/>
    </location>
</feature>
<keyword evidence="5 10" id="KW-0418">Kinase</keyword>
<keyword evidence="2" id="KW-0723">Serine/threonine-protein kinase</keyword>
<name>A0ABW3YIN1_9ACTN</name>
<dbReference type="PANTHER" id="PTHR43289">
    <property type="entry name" value="MITOGEN-ACTIVATED PROTEIN KINASE KINASE KINASE 20-RELATED"/>
    <property type="match status" value="1"/>
</dbReference>
<evidence type="ECO:0000256" key="5">
    <source>
        <dbReference type="ARBA" id="ARBA00022777"/>
    </source>
</evidence>
<evidence type="ECO:0000313" key="11">
    <source>
        <dbReference type="Proteomes" id="UP001597260"/>
    </source>
</evidence>
<reference evidence="11" key="1">
    <citation type="journal article" date="2019" name="Int. J. Syst. Evol. Microbiol.">
        <title>The Global Catalogue of Microorganisms (GCM) 10K type strain sequencing project: providing services to taxonomists for standard genome sequencing and annotation.</title>
        <authorList>
            <consortium name="The Broad Institute Genomics Platform"/>
            <consortium name="The Broad Institute Genome Sequencing Center for Infectious Disease"/>
            <person name="Wu L."/>
            <person name="Ma J."/>
        </authorList>
    </citation>
    <scope>NUCLEOTIDE SEQUENCE [LARGE SCALE GENOMIC DNA]</scope>
    <source>
        <strain evidence="11">JCM 31037</strain>
    </source>
</reference>
<feature type="region of interest" description="Disordered" evidence="8">
    <location>
        <begin position="269"/>
        <end position="298"/>
    </location>
</feature>
<dbReference type="InterPro" id="IPR017441">
    <property type="entry name" value="Protein_kinase_ATP_BS"/>
</dbReference>
<keyword evidence="6 7" id="KW-0067">ATP-binding</keyword>
<keyword evidence="3" id="KW-0808">Transferase</keyword>
<dbReference type="EMBL" id="JBHTMP010000030">
    <property type="protein sequence ID" value="MFD1323286.1"/>
    <property type="molecule type" value="Genomic_DNA"/>
</dbReference>
<dbReference type="Proteomes" id="UP001597260">
    <property type="component" value="Unassembled WGS sequence"/>
</dbReference>
<protein>
    <recommendedName>
        <fullName evidence="1">non-specific serine/threonine protein kinase</fullName>
        <ecNumber evidence="1">2.7.11.1</ecNumber>
    </recommendedName>
</protein>
<dbReference type="GO" id="GO:0016301">
    <property type="term" value="F:kinase activity"/>
    <property type="evidence" value="ECO:0007669"/>
    <property type="project" value="UniProtKB-KW"/>
</dbReference>